<accession>A0AAU2H535</accession>
<feature type="region of interest" description="Disordered" evidence="1">
    <location>
        <begin position="55"/>
        <end position="77"/>
    </location>
</feature>
<evidence type="ECO:0000256" key="1">
    <source>
        <dbReference type="SAM" id="MobiDB-lite"/>
    </source>
</evidence>
<name>A0AAU2H535_9ACTN</name>
<sequence>MSRTRTRTARKQRDAERDARRESLFVLLARAQRGVPLTPAEAGLLRAHVEAELAEGDQARRSAAGQATAVRREQQRTRDAEAAIVEAEEYAQERAEQLLTERVKKAEQQAAEHEAAALRYASYLVDAQRECGAPNWPALPDAIKALAAERDRALARLSK</sequence>
<dbReference type="AlphaFoldDB" id="A0AAU2H535"/>
<organism evidence="2">
    <name type="scientific">Streptomyces sp. NBC_00060</name>
    <dbReference type="NCBI Taxonomy" id="2975636"/>
    <lineage>
        <taxon>Bacteria</taxon>
        <taxon>Bacillati</taxon>
        <taxon>Actinomycetota</taxon>
        <taxon>Actinomycetes</taxon>
        <taxon>Kitasatosporales</taxon>
        <taxon>Streptomycetaceae</taxon>
        <taxon>Streptomyces</taxon>
    </lineage>
</organism>
<proteinExistence type="predicted"/>
<evidence type="ECO:0000313" key="2">
    <source>
        <dbReference type="EMBL" id="WTU42663.1"/>
    </source>
</evidence>
<reference evidence="2" key="1">
    <citation type="submission" date="2022-10" db="EMBL/GenBank/DDBJ databases">
        <title>The complete genomes of actinobacterial strains from the NBC collection.</title>
        <authorList>
            <person name="Joergensen T.S."/>
            <person name="Alvarez Arevalo M."/>
            <person name="Sterndorff E.B."/>
            <person name="Faurdal D."/>
            <person name="Vuksanovic O."/>
            <person name="Mourched A.-S."/>
            <person name="Charusanti P."/>
            <person name="Shaw S."/>
            <person name="Blin K."/>
            <person name="Weber T."/>
        </authorList>
    </citation>
    <scope>NUCLEOTIDE SEQUENCE</scope>
    <source>
        <strain evidence="2">NBC_00060</strain>
    </source>
</reference>
<protein>
    <submittedName>
        <fullName evidence="2">Uncharacterized protein</fullName>
    </submittedName>
</protein>
<gene>
    <name evidence="2" type="ORF">OHV25_25340</name>
</gene>
<dbReference type="EMBL" id="CP108253">
    <property type="protein sequence ID" value="WTU42663.1"/>
    <property type="molecule type" value="Genomic_DNA"/>
</dbReference>